<reference evidence="2" key="1">
    <citation type="journal article" date="2020" name="G3 (Bethesda)">
        <title>High-Quality Assemblies for Three Invasive Social Wasps from the &lt;i&gt;Vespula&lt;/i&gt; Genus.</title>
        <authorList>
            <person name="Harrop T.W.R."/>
            <person name="Guhlin J."/>
            <person name="McLaughlin G.M."/>
            <person name="Permina E."/>
            <person name="Stockwell P."/>
            <person name="Gilligan J."/>
            <person name="Le Lec M.F."/>
            <person name="Gruber M.A.M."/>
            <person name="Quinn O."/>
            <person name="Lovegrove M."/>
            <person name="Duncan E.J."/>
            <person name="Remnant E.J."/>
            <person name="Van Eeckhoven J."/>
            <person name="Graham B."/>
            <person name="Knapp R.A."/>
            <person name="Langford K.W."/>
            <person name="Kronenberg Z."/>
            <person name="Press M.O."/>
            <person name="Eacker S.M."/>
            <person name="Wilson-Rankin E.E."/>
            <person name="Purcell J."/>
            <person name="Lester P.J."/>
            <person name="Dearden P.K."/>
        </authorList>
    </citation>
    <scope>NUCLEOTIDE SEQUENCE</scope>
    <source>
        <strain evidence="2">Linc-1</strain>
    </source>
</reference>
<feature type="compositionally biased region" description="Basic and acidic residues" evidence="1">
    <location>
        <begin position="26"/>
        <end position="39"/>
    </location>
</feature>
<feature type="compositionally biased region" description="Basic residues" evidence="1">
    <location>
        <begin position="1"/>
        <end position="13"/>
    </location>
</feature>
<organism evidence="2 3">
    <name type="scientific">Vespula germanica</name>
    <name type="common">German yellow jacket</name>
    <name type="synonym">Paravespula germanica</name>
    <dbReference type="NCBI Taxonomy" id="30212"/>
    <lineage>
        <taxon>Eukaryota</taxon>
        <taxon>Metazoa</taxon>
        <taxon>Ecdysozoa</taxon>
        <taxon>Arthropoda</taxon>
        <taxon>Hexapoda</taxon>
        <taxon>Insecta</taxon>
        <taxon>Pterygota</taxon>
        <taxon>Neoptera</taxon>
        <taxon>Endopterygota</taxon>
        <taxon>Hymenoptera</taxon>
        <taxon>Apocrita</taxon>
        <taxon>Aculeata</taxon>
        <taxon>Vespoidea</taxon>
        <taxon>Vespidae</taxon>
        <taxon>Vespinae</taxon>
        <taxon>Vespula</taxon>
    </lineage>
</organism>
<name>A0A834JD86_VESGE</name>
<accession>A0A834JD86</accession>
<feature type="compositionally biased region" description="Basic residues" evidence="1">
    <location>
        <begin position="50"/>
        <end position="59"/>
    </location>
</feature>
<comment type="caution">
    <text evidence="2">The sequence shown here is derived from an EMBL/GenBank/DDBJ whole genome shotgun (WGS) entry which is preliminary data.</text>
</comment>
<gene>
    <name evidence="2" type="ORF">HZH68_013361</name>
</gene>
<keyword evidence="3" id="KW-1185">Reference proteome</keyword>
<evidence type="ECO:0000256" key="1">
    <source>
        <dbReference type="SAM" id="MobiDB-lite"/>
    </source>
</evidence>
<sequence length="73" mass="8684">MEIRVDRRRKRRWEKSGSRLGGGVGWKKEDEEKEGEGRGRVRGGGGKRGGERRRRRRDRQHCCRWLLTSHGKR</sequence>
<dbReference type="Proteomes" id="UP000617340">
    <property type="component" value="Unassembled WGS sequence"/>
</dbReference>
<evidence type="ECO:0000313" key="2">
    <source>
        <dbReference type="EMBL" id="KAF7386229.1"/>
    </source>
</evidence>
<protein>
    <submittedName>
        <fullName evidence="2">Uncharacterized protein</fullName>
    </submittedName>
</protein>
<evidence type="ECO:0000313" key="3">
    <source>
        <dbReference type="Proteomes" id="UP000617340"/>
    </source>
</evidence>
<feature type="region of interest" description="Disordered" evidence="1">
    <location>
        <begin position="1"/>
        <end position="60"/>
    </location>
</feature>
<dbReference type="AlphaFoldDB" id="A0A834JD86"/>
<proteinExistence type="predicted"/>
<dbReference type="EMBL" id="JACSDZ010000015">
    <property type="protein sequence ID" value="KAF7386229.1"/>
    <property type="molecule type" value="Genomic_DNA"/>
</dbReference>